<accession>A0ABT9VHT8</accession>
<evidence type="ECO:0000256" key="1">
    <source>
        <dbReference type="SAM" id="Phobius"/>
    </source>
</evidence>
<comment type="caution">
    <text evidence="2">The sequence shown here is derived from an EMBL/GenBank/DDBJ whole genome shotgun (WGS) entry which is preliminary data.</text>
</comment>
<organism evidence="2 3">
    <name type="scientific">Alkalibacillus salilacus</name>
    <dbReference type="NCBI Taxonomy" id="284582"/>
    <lineage>
        <taxon>Bacteria</taxon>
        <taxon>Bacillati</taxon>
        <taxon>Bacillota</taxon>
        <taxon>Bacilli</taxon>
        <taxon>Bacillales</taxon>
        <taxon>Bacillaceae</taxon>
        <taxon>Alkalibacillus</taxon>
    </lineage>
</organism>
<dbReference type="RefSeq" id="WP_306977740.1">
    <property type="nucleotide sequence ID" value="NZ_JAUSTQ010000012.1"/>
</dbReference>
<feature type="transmembrane region" description="Helical" evidence="1">
    <location>
        <begin position="168"/>
        <end position="185"/>
    </location>
</feature>
<feature type="transmembrane region" description="Helical" evidence="1">
    <location>
        <begin position="21"/>
        <end position="41"/>
    </location>
</feature>
<dbReference type="EMBL" id="JAUSTQ010000012">
    <property type="protein sequence ID" value="MDQ0160472.1"/>
    <property type="molecule type" value="Genomic_DNA"/>
</dbReference>
<dbReference type="Proteomes" id="UP001224359">
    <property type="component" value="Unassembled WGS sequence"/>
</dbReference>
<feature type="transmembrane region" description="Helical" evidence="1">
    <location>
        <begin position="61"/>
        <end position="82"/>
    </location>
</feature>
<gene>
    <name evidence="2" type="ORF">J2S77_002476</name>
</gene>
<evidence type="ECO:0000313" key="3">
    <source>
        <dbReference type="Proteomes" id="UP001224359"/>
    </source>
</evidence>
<feature type="transmembrane region" description="Helical" evidence="1">
    <location>
        <begin position="94"/>
        <end position="115"/>
    </location>
</feature>
<sequence length="239" mass="26919">MQTTDRKWTVAGGQYVEQMKWALWFIIIGGVLVRGTLLVVADRVDDQLNEVAEMTLLEFMSEASTVFMLVIGLMSVYVFLTYFGQNGITRWEYFFGTLISSIGLALTLPIAFILLNLVEMLVIPWVPLTIDVATLSLGSAAMLSLEYILTLMIHFMLGWFITIGFYRYNWMIGLIFIGVVIYAGMMTEALWDDEKYILFGLATESSELSLPIVTAIAVGLILILALVNRRLTKDIVIKM</sequence>
<evidence type="ECO:0008006" key="4">
    <source>
        <dbReference type="Google" id="ProtNLM"/>
    </source>
</evidence>
<keyword evidence="1" id="KW-0472">Membrane</keyword>
<evidence type="ECO:0000313" key="2">
    <source>
        <dbReference type="EMBL" id="MDQ0160472.1"/>
    </source>
</evidence>
<feature type="transmembrane region" description="Helical" evidence="1">
    <location>
        <begin position="135"/>
        <end position="161"/>
    </location>
</feature>
<keyword evidence="3" id="KW-1185">Reference proteome</keyword>
<proteinExistence type="predicted"/>
<protein>
    <recommendedName>
        <fullName evidence="4">ABC transporter permease</fullName>
    </recommendedName>
</protein>
<keyword evidence="1" id="KW-1133">Transmembrane helix</keyword>
<reference evidence="2 3" key="1">
    <citation type="submission" date="2023-07" db="EMBL/GenBank/DDBJ databases">
        <title>Genomic Encyclopedia of Type Strains, Phase IV (KMG-IV): sequencing the most valuable type-strain genomes for metagenomic binning, comparative biology and taxonomic classification.</title>
        <authorList>
            <person name="Goeker M."/>
        </authorList>
    </citation>
    <scope>NUCLEOTIDE SEQUENCE [LARGE SCALE GENOMIC DNA]</scope>
    <source>
        <strain evidence="2 3">DSM 16460</strain>
    </source>
</reference>
<keyword evidence="1" id="KW-0812">Transmembrane</keyword>
<name>A0ABT9VHT8_9BACI</name>
<feature type="transmembrane region" description="Helical" evidence="1">
    <location>
        <begin position="208"/>
        <end position="227"/>
    </location>
</feature>